<feature type="domain" description="SET" evidence="2">
    <location>
        <begin position="1"/>
        <end position="267"/>
    </location>
</feature>
<dbReference type="SMART" id="SM00317">
    <property type="entry name" value="SET"/>
    <property type="match status" value="1"/>
</dbReference>
<evidence type="ECO:0000256" key="1">
    <source>
        <dbReference type="SAM" id="MobiDB-lite"/>
    </source>
</evidence>
<evidence type="ECO:0000259" key="2">
    <source>
        <dbReference type="PROSITE" id="PS50280"/>
    </source>
</evidence>
<dbReference type="Pfam" id="PF00856">
    <property type="entry name" value="SET"/>
    <property type="match status" value="1"/>
</dbReference>
<dbReference type="InterPro" id="IPR001214">
    <property type="entry name" value="SET_dom"/>
</dbReference>
<dbReference type="AlphaFoldDB" id="A0A7S0RR80"/>
<name>A0A7S0RR80_9CHLO</name>
<proteinExistence type="predicted"/>
<feature type="non-terminal residue" evidence="3">
    <location>
        <position position="324"/>
    </location>
</feature>
<sequence length="324" mass="35083">MLTEVDIPGKGRGLVAARDIRAGETILVESPILAYVVDETKRLICANCLRVLPNDGGQALPSTSCNACDGQSSFCSEGCYTAACNSGAHSPLLCRTLKALGGVMHTLSPEYRDLARFLAQAYCLKMDEHVASTPVNCSRYAAFMALTPAAPPPGCEEEQAAQILHPLICTAMGGNPGDILETVALLRKDTENTYGVMAPCSSMTTAEGGRQVRANAVYPLAARLNHSCMPNVARFDYVDQPGPDNLRIYMRALDHLPAGTELVQSYFPISTDHATRRERLRSIYGFECDCGRCAHEAQHEEDSEEEEEAPPPPLPKKAEPKLVE</sequence>
<organism evidence="3">
    <name type="scientific">Pyramimonas obovata</name>
    <dbReference type="NCBI Taxonomy" id="1411642"/>
    <lineage>
        <taxon>Eukaryota</taxon>
        <taxon>Viridiplantae</taxon>
        <taxon>Chlorophyta</taxon>
        <taxon>Pyramimonadophyceae</taxon>
        <taxon>Pyramimonadales</taxon>
        <taxon>Pyramimonadaceae</taxon>
        <taxon>Pyramimonas</taxon>
        <taxon>Pyramimonas incertae sedis</taxon>
    </lineage>
</organism>
<protein>
    <recommendedName>
        <fullName evidence="2">SET domain-containing protein</fullName>
    </recommendedName>
</protein>
<evidence type="ECO:0000313" key="3">
    <source>
        <dbReference type="EMBL" id="CAD8685239.1"/>
    </source>
</evidence>
<dbReference type="Gene3D" id="6.10.140.2220">
    <property type="match status" value="1"/>
</dbReference>
<dbReference type="InterPro" id="IPR044238">
    <property type="entry name" value="ASHR2-like"/>
</dbReference>
<dbReference type="Gene3D" id="1.10.220.160">
    <property type="match status" value="1"/>
</dbReference>
<accession>A0A7S0RR80</accession>
<dbReference type="PROSITE" id="PS50280">
    <property type="entry name" value="SET"/>
    <property type="match status" value="1"/>
</dbReference>
<dbReference type="Gene3D" id="2.170.270.10">
    <property type="entry name" value="SET domain"/>
    <property type="match status" value="1"/>
</dbReference>
<reference evidence="3" key="1">
    <citation type="submission" date="2021-01" db="EMBL/GenBank/DDBJ databases">
        <authorList>
            <person name="Corre E."/>
            <person name="Pelletier E."/>
            <person name="Niang G."/>
            <person name="Scheremetjew M."/>
            <person name="Finn R."/>
            <person name="Kale V."/>
            <person name="Holt S."/>
            <person name="Cochrane G."/>
            <person name="Meng A."/>
            <person name="Brown T."/>
            <person name="Cohen L."/>
        </authorList>
    </citation>
    <scope>NUCLEOTIDE SEQUENCE</scope>
    <source>
        <strain evidence="3">CCMP722</strain>
    </source>
</reference>
<dbReference type="SUPFAM" id="SSF82199">
    <property type="entry name" value="SET domain"/>
    <property type="match status" value="1"/>
</dbReference>
<feature type="region of interest" description="Disordered" evidence="1">
    <location>
        <begin position="295"/>
        <end position="324"/>
    </location>
</feature>
<dbReference type="InterPro" id="IPR046341">
    <property type="entry name" value="SET_dom_sf"/>
</dbReference>
<dbReference type="PANTHER" id="PTHR47420:SF3">
    <property type="entry name" value="HISTONE-LYSINE N-METHYLTRANSFERASE ASHR2"/>
    <property type="match status" value="1"/>
</dbReference>
<dbReference type="EMBL" id="HBFA01034236">
    <property type="protein sequence ID" value="CAD8685239.1"/>
    <property type="molecule type" value="Transcribed_RNA"/>
</dbReference>
<dbReference type="PANTHER" id="PTHR47420">
    <property type="entry name" value="HISTONE-LYSINE N-METHYLTRANSFERASE ASHR2"/>
    <property type="match status" value="1"/>
</dbReference>
<gene>
    <name evidence="3" type="ORF">POBO1169_LOCUS17182</name>
</gene>
<dbReference type="CDD" id="cd20071">
    <property type="entry name" value="SET_SMYD"/>
    <property type="match status" value="1"/>
</dbReference>